<dbReference type="PANTHER" id="PTHR30204">
    <property type="entry name" value="REDOX-CYCLING DRUG-SENSING TRANSCRIPTIONAL ACTIVATOR SOXR"/>
    <property type="match status" value="1"/>
</dbReference>
<dbReference type="PROSITE" id="PS50937">
    <property type="entry name" value="HTH_MERR_2"/>
    <property type="match status" value="1"/>
</dbReference>
<evidence type="ECO:0000313" key="5">
    <source>
        <dbReference type="Proteomes" id="UP000177876"/>
    </source>
</evidence>
<dbReference type="InterPro" id="IPR000551">
    <property type="entry name" value="MerR-type_HTH_dom"/>
</dbReference>
<evidence type="ECO:0000313" key="4">
    <source>
        <dbReference type="EMBL" id="OFW57263.1"/>
    </source>
</evidence>
<dbReference type="InterPro" id="IPR047057">
    <property type="entry name" value="MerR_fam"/>
</dbReference>
<dbReference type="SMART" id="SM00422">
    <property type="entry name" value="HTH_MERR"/>
    <property type="match status" value="1"/>
</dbReference>
<dbReference type="PANTHER" id="PTHR30204:SF58">
    <property type="entry name" value="HTH-TYPE TRANSCRIPTIONAL REGULATOR YFMP"/>
    <property type="match status" value="1"/>
</dbReference>
<evidence type="ECO:0000259" key="3">
    <source>
        <dbReference type="PROSITE" id="PS50937"/>
    </source>
</evidence>
<dbReference type="STRING" id="1797197.A2Y75_07475"/>
<proteinExistence type="predicted"/>
<dbReference type="PROSITE" id="PS00552">
    <property type="entry name" value="HTH_MERR_1"/>
    <property type="match status" value="1"/>
</dbReference>
<comment type="caution">
    <text evidence="4">The sequence shown here is derived from an EMBL/GenBank/DDBJ whole genome shotgun (WGS) entry which is preliminary data.</text>
</comment>
<dbReference type="SUPFAM" id="SSF46955">
    <property type="entry name" value="Putative DNA-binding domain"/>
    <property type="match status" value="1"/>
</dbReference>
<feature type="domain" description="HTH merR-type" evidence="3">
    <location>
        <begin position="11"/>
        <end position="79"/>
    </location>
</feature>
<sequence>MSAGNINEEPLYVISIAAELADVHPQTLRIYERKGLIVPARVHNRRRYSDADIERCRLIQELTQEMRVNLAGVKMILEMRQRIDGMSQSMQSLQDEILKLQKGMEERLNRGFRNDLMPLERGDLVLFRRKK</sequence>
<organism evidence="4 5">
    <name type="scientific">Candidatus Solincola sediminis</name>
    <dbReference type="NCBI Taxonomy" id="1797199"/>
    <lineage>
        <taxon>Bacteria</taxon>
        <taxon>Bacillati</taxon>
        <taxon>Actinomycetota</taxon>
        <taxon>Candidatus Geothermincolia</taxon>
        <taxon>Candidatus Geothermincolales</taxon>
        <taxon>Candidatus Geothermincolaceae</taxon>
        <taxon>Candidatus Solincola</taxon>
    </lineage>
</organism>
<feature type="coiled-coil region" evidence="2">
    <location>
        <begin position="76"/>
        <end position="110"/>
    </location>
</feature>
<keyword evidence="1" id="KW-0238">DNA-binding</keyword>
<reference evidence="4 5" key="1">
    <citation type="journal article" date="2016" name="Nat. Commun.">
        <title>Thousands of microbial genomes shed light on interconnected biogeochemical processes in an aquifer system.</title>
        <authorList>
            <person name="Anantharaman K."/>
            <person name="Brown C.T."/>
            <person name="Hug L.A."/>
            <person name="Sharon I."/>
            <person name="Castelle C.J."/>
            <person name="Probst A.J."/>
            <person name="Thomas B.C."/>
            <person name="Singh A."/>
            <person name="Wilkins M.J."/>
            <person name="Karaoz U."/>
            <person name="Brodie E.L."/>
            <person name="Williams K.H."/>
            <person name="Hubbard S.S."/>
            <person name="Banfield J.F."/>
        </authorList>
    </citation>
    <scope>NUCLEOTIDE SEQUENCE [LARGE SCALE GENOMIC DNA]</scope>
</reference>
<keyword evidence="2" id="KW-0175">Coiled coil</keyword>
<dbReference type="Proteomes" id="UP000177876">
    <property type="component" value="Unassembled WGS sequence"/>
</dbReference>
<evidence type="ECO:0000256" key="2">
    <source>
        <dbReference type="SAM" id="Coils"/>
    </source>
</evidence>
<protein>
    <recommendedName>
        <fullName evidence="3">HTH merR-type domain-containing protein</fullName>
    </recommendedName>
</protein>
<gene>
    <name evidence="4" type="ORF">A2Y75_07475</name>
</gene>
<dbReference type="EMBL" id="MELK01000035">
    <property type="protein sequence ID" value="OFW57263.1"/>
    <property type="molecule type" value="Genomic_DNA"/>
</dbReference>
<dbReference type="AlphaFoldDB" id="A0A1F2WK97"/>
<dbReference type="GO" id="GO:0003700">
    <property type="term" value="F:DNA-binding transcription factor activity"/>
    <property type="evidence" value="ECO:0007669"/>
    <property type="project" value="InterPro"/>
</dbReference>
<dbReference type="NCBIfam" id="NF047375">
    <property type="entry name" value="HeatShock_HspR"/>
    <property type="match status" value="1"/>
</dbReference>
<accession>A0A1F2WK97</accession>
<dbReference type="Pfam" id="PF13411">
    <property type="entry name" value="MerR_1"/>
    <property type="match status" value="1"/>
</dbReference>
<name>A0A1F2WK97_9ACTN</name>
<dbReference type="InterPro" id="IPR009061">
    <property type="entry name" value="DNA-bd_dom_put_sf"/>
</dbReference>
<evidence type="ECO:0000256" key="1">
    <source>
        <dbReference type="ARBA" id="ARBA00023125"/>
    </source>
</evidence>
<dbReference type="Gene3D" id="1.10.1660.10">
    <property type="match status" value="1"/>
</dbReference>
<dbReference type="GO" id="GO:0003677">
    <property type="term" value="F:DNA binding"/>
    <property type="evidence" value="ECO:0007669"/>
    <property type="project" value="UniProtKB-KW"/>
</dbReference>